<keyword evidence="3" id="KW-0288">FMN</keyword>
<evidence type="ECO:0000256" key="1">
    <source>
        <dbReference type="ARBA" id="ARBA00001917"/>
    </source>
</evidence>
<protein>
    <submittedName>
        <fullName evidence="6">FMN-binding protein MioC</fullName>
    </submittedName>
</protein>
<keyword evidence="4" id="KW-0249">Electron transport</keyword>
<evidence type="ECO:0000256" key="2">
    <source>
        <dbReference type="ARBA" id="ARBA00022630"/>
    </source>
</evidence>
<dbReference type="GO" id="GO:0050660">
    <property type="term" value="F:flavin adenine dinucleotide binding"/>
    <property type="evidence" value="ECO:0007669"/>
    <property type="project" value="TreeGrafter"/>
</dbReference>
<evidence type="ECO:0000313" key="7">
    <source>
        <dbReference type="Proteomes" id="UP000190023"/>
    </source>
</evidence>
<dbReference type="Proteomes" id="UP000190023">
    <property type="component" value="Unassembled WGS sequence"/>
</dbReference>
<proteinExistence type="predicted"/>
<dbReference type="Pfam" id="PF00258">
    <property type="entry name" value="Flavodoxin_1"/>
    <property type="match status" value="1"/>
</dbReference>
<dbReference type="GO" id="GO:0016491">
    <property type="term" value="F:oxidoreductase activity"/>
    <property type="evidence" value="ECO:0007669"/>
    <property type="project" value="TreeGrafter"/>
</dbReference>
<dbReference type="SUPFAM" id="SSF52218">
    <property type="entry name" value="Flavoproteins"/>
    <property type="match status" value="1"/>
</dbReference>
<dbReference type="NCBIfam" id="NF006531">
    <property type="entry name" value="PRK09004.1"/>
    <property type="match status" value="1"/>
</dbReference>
<dbReference type="InterPro" id="IPR029039">
    <property type="entry name" value="Flavoprotein-like_sf"/>
</dbReference>
<sequence length="147" mass="16382">MSKKICIITGSTLGGAEYVAENIADILTEQGYQVHLEHGPELDQIIDEKCWLVVTSTHGAGELPDNIKPLFEQLALNTTYLSDLRFAVIGLGNSDYDTFCYAVNHVEQILESKNASKICDSLRINMLEVTDPEEYSAQWLPNFTSQI</sequence>
<evidence type="ECO:0000256" key="4">
    <source>
        <dbReference type="ARBA" id="ARBA00022982"/>
    </source>
</evidence>
<dbReference type="EMBL" id="MUYB01000026">
    <property type="protein sequence ID" value="OOS03457.1"/>
    <property type="molecule type" value="Genomic_DNA"/>
</dbReference>
<dbReference type="PANTHER" id="PTHR19384">
    <property type="entry name" value="NITRIC OXIDE SYNTHASE-RELATED"/>
    <property type="match status" value="1"/>
</dbReference>
<evidence type="ECO:0000256" key="3">
    <source>
        <dbReference type="ARBA" id="ARBA00022643"/>
    </source>
</evidence>
<comment type="caution">
    <text evidence="6">The sequence shown here is derived from an EMBL/GenBank/DDBJ whole genome shotgun (WGS) entry which is preliminary data.</text>
</comment>
<accession>A0A1T0B032</accession>
<keyword evidence="7" id="KW-1185">Reference proteome</keyword>
<dbReference type="AlphaFoldDB" id="A0A1T0B032"/>
<dbReference type="GO" id="GO:0005829">
    <property type="term" value="C:cytosol"/>
    <property type="evidence" value="ECO:0007669"/>
    <property type="project" value="TreeGrafter"/>
</dbReference>
<dbReference type="OrthoDB" id="359268at2"/>
<organism evidence="6 7">
    <name type="scientific">[Haemophilus] felis</name>
    <dbReference type="NCBI Taxonomy" id="123822"/>
    <lineage>
        <taxon>Bacteria</taxon>
        <taxon>Pseudomonadati</taxon>
        <taxon>Pseudomonadota</taxon>
        <taxon>Gammaproteobacteria</taxon>
        <taxon>Pasteurellales</taxon>
        <taxon>Pasteurellaceae</taxon>
    </lineage>
</organism>
<feature type="domain" description="Flavodoxin-like" evidence="5">
    <location>
        <begin position="5"/>
        <end position="144"/>
    </location>
</feature>
<dbReference type="PRINTS" id="PR00369">
    <property type="entry name" value="FLAVODOXIN"/>
</dbReference>
<dbReference type="InterPro" id="IPR008254">
    <property type="entry name" value="Flavodoxin/NO_synth"/>
</dbReference>
<keyword evidence="2" id="KW-0285">Flavoprotein</keyword>
<name>A0A1T0B032_9PAST</name>
<dbReference type="Gene3D" id="3.40.50.360">
    <property type="match status" value="1"/>
</dbReference>
<dbReference type="STRING" id="123822.B0188_06335"/>
<dbReference type="InterPro" id="IPR001094">
    <property type="entry name" value="Flavdoxin-like"/>
</dbReference>
<dbReference type="PROSITE" id="PS50902">
    <property type="entry name" value="FLAVODOXIN_LIKE"/>
    <property type="match status" value="1"/>
</dbReference>
<dbReference type="PANTHER" id="PTHR19384:SF128">
    <property type="entry name" value="NADPH OXIDOREDUCTASE A"/>
    <property type="match status" value="1"/>
</dbReference>
<evidence type="ECO:0000259" key="5">
    <source>
        <dbReference type="PROSITE" id="PS50902"/>
    </source>
</evidence>
<reference evidence="6 7" key="1">
    <citation type="submission" date="2017-02" db="EMBL/GenBank/DDBJ databases">
        <title>Draft genome sequence of Haemophilus felis CCUG 31170 type strain.</title>
        <authorList>
            <person name="Engstrom-Jakobsson H."/>
            <person name="Salva-Serra F."/>
            <person name="Thorell K."/>
            <person name="Gonzales-Siles L."/>
            <person name="Karlsson R."/>
            <person name="Boulund F."/>
            <person name="Engstrand L."/>
            <person name="Kristiansson E."/>
            <person name="Moore E."/>
        </authorList>
    </citation>
    <scope>NUCLEOTIDE SEQUENCE [LARGE SCALE GENOMIC DNA]</scope>
    <source>
        <strain evidence="6 7">CCUG 31170</strain>
    </source>
</reference>
<evidence type="ECO:0000313" key="6">
    <source>
        <dbReference type="EMBL" id="OOS03457.1"/>
    </source>
</evidence>
<dbReference type="GO" id="GO:0010181">
    <property type="term" value="F:FMN binding"/>
    <property type="evidence" value="ECO:0007669"/>
    <property type="project" value="InterPro"/>
</dbReference>
<keyword evidence="4" id="KW-0813">Transport</keyword>
<comment type="cofactor">
    <cofactor evidence="1">
        <name>FMN</name>
        <dbReference type="ChEBI" id="CHEBI:58210"/>
    </cofactor>
</comment>
<gene>
    <name evidence="6" type="ORF">B0188_06335</name>
</gene>